<feature type="compositionally biased region" description="Polar residues" evidence="1">
    <location>
        <begin position="182"/>
        <end position="200"/>
    </location>
</feature>
<accession>A0A9D4AR80</accession>
<keyword evidence="3" id="KW-1185">Reference proteome</keyword>
<evidence type="ECO:0000313" key="2">
    <source>
        <dbReference type="EMBL" id="KAH1165556.1"/>
    </source>
</evidence>
<evidence type="ECO:0000313" key="3">
    <source>
        <dbReference type="Proteomes" id="UP000827986"/>
    </source>
</evidence>
<name>A0A9D4AR80_9SAUR</name>
<dbReference type="EMBL" id="JAHDVG010000488">
    <property type="protein sequence ID" value="KAH1165556.1"/>
    <property type="molecule type" value="Genomic_DNA"/>
</dbReference>
<dbReference type="Proteomes" id="UP000827986">
    <property type="component" value="Unassembled WGS sequence"/>
</dbReference>
<organism evidence="2 3">
    <name type="scientific">Mauremys mutica</name>
    <name type="common">yellowpond turtle</name>
    <dbReference type="NCBI Taxonomy" id="74926"/>
    <lineage>
        <taxon>Eukaryota</taxon>
        <taxon>Metazoa</taxon>
        <taxon>Chordata</taxon>
        <taxon>Craniata</taxon>
        <taxon>Vertebrata</taxon>
        <taxon>Euteleostomi</taxon>
        <taxon>Archelosauria</taxon>
        <taxon>Testudinata</taxon>
        <taxon>Testudines</taxon>
        <taxon>Cryptodira</taxon>
        <taxon>Durocryptodira</taxon>
        <taxon>Testudinoidea</taxon>
        <taxon>Geoemydidae</taxon>
        <taxon>Geoemydinae</taxon>
        <taxon>Mauremys</taxon>
    </lineage>
</organism>
<evidence type="ECO:0000256" key="1">
    <source>
        <dbReference type="SAM" id="MobiDB-lite"/>
    </source>
</evidence>
<protein>
    <submittedName>
        <fullName evidence="2">Uncharacterized protein</fullName>
    </submittedName>
</protein>
<feature type="region of interest" description="Disordered" evidence="1">
    <location>
        <begin position="176"/>
        <end position="217"/>
    </location>
</feature>
<feature type="region of interest" description="Disordered" evidence="1">
    <location>
        <begin position="29"/>
        <end position="106"/>
    </location>
</feature>
<feature type="compositionally biased region" description="Polar residues" evidence="1">
    <location>
        <begin position="37"/>
        <end position="58"/>
    </location>
</feature>
<dbReference type="AlphaFoldDB" id="A0A9D4AR80"/>
<feature type="region of interest" description="Disordered" evidence="1">
    <location>
        <begin position="247"/>
        <end position="274"/>
    </location>
</feature>
<sequence length="422" mass="44765">MLLLGSEKTVEINSARAVWETAVTNSVHEKQDKLKSPSIQVTPETSAFQLSKTVSQPSPEEPTQDSSEGPTSPGPSQGPILGTSPEPTQDLMPGPTLGPSPGPSKSHKRFLKLFSFLKKKKASPTLATNAVAVSTFPSITSETKSHPGLIASSSTTQATCKISDLIVFKEQDKSKFPHAKVNSKSSTLQLSTPSPESSSKALAPVLPEAPTTRPSRSRKGFFKLRLLPRTKKASPILASKAVSVSTFPSMTNETKSPPDLIASSSTTQATSKVSSTLVNTSISPSSLEVTTLHLAAGQTVLPKLNQPTILLSANSAKSTTDTQAITSISDPSGTAMKGPGEMTNFNSATSTLTPGASLQKKAVSRSAPLFFFLLPKDNFLEPHGGVLLTFYAVQYVENFPSALVTSEPFAQFPDTFYCFHIQ</sequence>
<reference evidence="2" key="1">
    <citation type="submission" date="2021-09" db="EMBL/GenBank/DDBJ databases">
        <title>The genome of Mauremys mutica provides insights into the evolution of semi-aquatic lifestyle.</title>
        <authorList>
            <person name="Gong S."/>
            <person name="Gao Y."/>
        </authorList>
    </citation>
    <scope>NUCLEOTIDE SEQUENCE</scope>
    <source>
        <strain evidence="2">MM-2020</strain>
        <tissue evidence="2">Muscle</tissue>
    </source>
</reference>
<comment type="caution">
    <text evidence="2">The sequence shown here is derived from an EMBL/GenBank/DDBJ whole genome shotgun (WGS) entry which is preliminary data.</text>
</comment>
<gene>
    <name evidence="2" type="ORF">KIL84_023115</name>
</gene>
<proteinExistence type="predicted"/>
<feature type="compositionally biased region" description="Polar residues" evidence="1">
    <location>
        <begin position="262"/>
        <end position="274"/>
    </location>
</feature>